<evidence type="ECO:0000313" key="4">
    <source>
        <dbReference type="Proteomes" id="UP001218188"/>
    </source>
</evidence>
<feature type="transmembrane region" description="Helical" evidence="1">
    <location>
        <begin position="141"/>
        <end position="168"/>
    </location>
</feature>
<feature type="transmembrane region" description="Helical" evidence="1">
    <location>
        <begin position="43"/>
        <end position="66"/>
    </location>
</feature>
<organism evidence="3 4">
    <name type="scientific">Mycena alexandri</name>
    <dbReference type="NCBI Taxonomy" id="1745969"/>
    <lineage>
        <taxon>Eukaryota</taxon>
        <taxon>Fungi</taxon>
        <taxon>Dikarya</taxon>
        <taxon>Basidiomycota</taxon>
        <taxon>Agaricomycotina</taxon>
        <taxon>Agaricomycetes</taxon>
        <taxon>Agaricomycetidae</taxon>
        <taxon>Agaricales</taxon>
        <taxon>Marasmiineae</taxon>
        <taxon>Mycenaceae</taxon>
        <taxon>Mycena</taxon>
    </lineage>
</organism>
<evidence type="ECO:0000256" key="1">
    <source>
        <dbReference type="SAM" id="Phobius"/>
    </source>
</evidence>
<feature type="transmembrane region" description="Helical" evidence="1">
    <location>
        <begin position="192"/>
        <end position="214"/>
    </location>
</feature>
<feature type="transmembrane region" description="Helical" evidence="1">
    <location>
        <begin position="86"/>
        <end position="105"/>
    </location>
</feature>
<keyword evidence="1" id="KW-0812">Transmembrane</keyword>
<dbReference type="Proteomes" id="UP001218188">
    <property type="component" value="Unassembled WGS sequence"/>
</dbReference>
<sequence length="320" mass="34827">MPSLPAESTALTMGADLFLQGVLCAQFAHYTNVNQRDSVWMRLFVAGLALLTTLKTTQVLAMVSIQNAALFPNLQAVHQWLSQMNLILEAGIAFYVQIFFCHRLWALSHNIYIMVVAMSLFIFALIAASVAAYLFTSRSTAGLLIAVHLGLAMGGDLLQTGSIVFYLLRHSQAVLRKGPTASMLSSLLRLTIQARAFCALVDFVATILAIQLAPTTSGPSIPFAISVVANVMLPKLYAMAAMWTLNSRDKIRSAADVTEPSTHVDFPSFRGMGVGGTSYPEMPRYRHAGEIETTGSQSTYSINGSENIRPNCAEWKAWAV</sequence>
<dbReference type="InterPro" id="IPR045339">
    <property type="entry name" value="DUF6534"/>
</dbReference>
<dbReference type="PANTHER" id="PTHR40465:SF1">
    <property type="entry name" value="DUF6534 DOMAIN-CONTAINING PROTEIN"/>
    <property type="match status" value="1"/>
</dbReference>
<accession>A0AAD6X582</accession>
<keyword evidence="1" id="KW-0472">Membrane</keyword>
<evidence type="ECO:0000313" key="3">
    <source>
        <dbReference type="EMBL" id="KAJ7035406.1"/>
    </source>
</evidence>
<name>A0AAD6X582_9AGAR</name>
<feature type="transmembrane region" description="Helical" evidence="1">
    <location>
        <begin position="12"/>
        <end position="31"/>
    </location>
</feature>
<proteinExistence type="predicted"/>
<reference evidence="3" key="1">
    <citation type="submission" date="2023-03" db="EMBL/GenBank/DDBJ databases">
        <title>Massive genome expansion in bonnet fungi (Mycena s.s.) driven by repeated elements and novel gene families across ecological guilds.</title>
        <authorList>
            <consortium name="Lawrence Berkeley National Laboratory"/>
            <person name="Harder C.B."/>
            <person name="Miyauchi S."/>
            <person name="Viragh M."/>
            <person name="Kuo A."/>
            <person name="Thoen E."/>
            <person name="Andreopoulos B."/>
            <person name="Lu D."/>
            <person name="Skrede I."/>
            <person name="Drula E."/>
            <person name="Henrissat B."/>
            <person name="Morin E."/>
            <person name="Kohler A."/>
            <person name="Barry K."/>
            <person name="LaButti K."/>
            <person name="Morin E."/>
            <person name="Salamov A."/>
            <person name="Lipzen A."/>
            <person name="Mereny Z."/>
            <person name="Hegedus B."/>
            <person name="Baldrian P."/>
            <person name="Stursova M."/>
            <person name="Weitz H."/>
            <person name="Taylor A."/>
            <person name="Grigoriev I.V."/>
            <person name="Nagy L.G."/>
            <person name="Martin F."/>
            <person name="Kauserud H."/>
        </authorList>
    </citation>
    <scope>NUCLEOTIDE SEQUENCE</scope>
    <source>
        <strain evidence="3">CBHHK200</strain>
    </source>
</reference>
<evidence type="ECO:0000259" key="2">
    <source>
        <dbReference type="Pfam" id="PF20152"/>
    </source>
</evidence>
<feature type="transmembrane region" description="Helical" evidence="1">
    <location>
        <begin position="220"/>
        <end position="243"/>
    </location>
</feature>
<feature type="domain" description="DUF6534" evidence="2">
    <location>
        <begin position="155"/>
        <end position="249"/>
    </location>
</feature>
<comment type="caution">
    <text evidence="3">The sequence shown here is derived from an EMBL/GenBank/DDBJ whole genome shotgun (WGS) entry which is preliminary data.</text>
</comment>
<gene>
    <name evidence="3" type="ORF">C8F04DRAFT_1344270</name>
</gene>
<feature type="transmembrane region" description="Helical" evidence="1">
    <location>
        <begin position="112"/>
        <end position="135"/>
    </location>
</feature>
<dbReference type="Pfam" id="PF20152">
    <property type="entry name" value="DUF6534"/>
    <property type="match status" value="1"/>
</dbReference>
<keyword evidence="4" id="KW-1185">Reference proteome</keyword>
<dbReference type="EMBL" id="JARJCM010000050">
    <property type="protein sequence ID" value="KAJ7035406.1"/>
    <property type="molecule type" value="Genomic_DNA"/>
</dbReference>
<protein>
    <recommendedName>
        <fullName evidence="2">DUF6534 domain-containing protein</fullName>
    </recommendedName>
</protein>
<dbReference type="PANTHER" id="PTHR40465">
    <property type="entry name" value="CHROMOSOME 1, WHOLE GENOME SHOTGUN SEQUENCE"/>
    <property type="match status" value="1"/>
</dbReference>
<dbReference type="AlphaFoldDB" id="A0AAD6X582"/>
<keyword evidence="1" id="KW-1133">Transmembrane helix</keyword>